<organism evidence="2 3">
    <name type="scientific">Pocillopora meandrina</name>
    <dbReference type="NCBI Taxonomy" id="46732"/>
    <lineage>
        <taxon>Eukaryota</taxon>
        <taxon>Metazoa</taxon>
        <taxon>Cnidaria</taxon>
        <taxon>Anthozoa</taxon>
        <taxon>Hexacorallia</taxon>
        <taxon>Scleractinia</taxon>
        <taxon>Astrocoeniina</taxon>
        <taxon>Pocilloporidae</taxon>
        <taxon>Pocillopora</taxon>
    </lineage>
</organism>
<evidence type="ECO:0000313" key="2">
    <source>
        <dbReference type="EMBL" id="CAH3140608.1"/>
    </source>
</evidence>
<protein>
    <submittedName>
        <fullName evidence="2">Uncharacterized protein</fullName>
    </submittedName>
</protein>
<name>A0AAU9X8Y4_9CNID</name>
<dbReference type="EMBL" id="CALNXJ010000034">
    <property type="protein sequence ID" value="CAH3140608.1"/>
    <property type="molecule type" value="Genomic_DNA"/>
</dbReference>
<comment type="caution">
    <text evidence="2">The sequence shown here is derived from an EMBL/GenBank/DDBJ whole genome shotgun (WGS) entry which is preliminary data.</text>
</comment>
<evidence type="ECO:0000256" key="1">
    <source>
        <dbReference type="SAM" id="SignalP"/>
    </source>
</evidence>
<dbReference type="Proteomes" id="UP001159428">
    <property type="component" value="Unassembled WGS sequence"/>
</dbReference>
<gene>
    <name evidence="2" type="ORF">PMEA_00019310</name>
</gene>
<feature type="chain" id="PRO_5043975917" evidence="1">
    <location>
        <begin position="24"/>
        <end position="800"/>
    </location>
</feature>
<evidence type="ECO:0000313" key="3">
    <source>
        <dbReference type="Proteomes" id="UP001159428"/>
    </source>
</evidence>
<proteinExistence type="predicted"/>
<dbReference type="AlphaFoldDB" id="A0AAU9X8Y4"/>
<reference evidence="2 3" key="1">
    <citation type="submission" date="2022-05" db="EMBL/GenBank/DDBJ databases">
        <authorList>
            <consortium name="Genoscope - CEA"/>
            <person name="William W."/>
        </authorList>
    </citation>
    <scope>NUCLEOTIDE SEQUENCE [LARGE SCALE GENOMIC DNA]</scope>
</reference>
<keyword evidence="1" id="KW-0732">Signal</keyword>
<accession>A0AAU9X8Y4</accession>
<sequence length="800" mass="89275">MRCKGVMCIHIIFVAVLLRQAVGQDIGKCNLTTFTKGGQQCQRTLISNLKNNTSLNCSFEYEKQSICLNGHVSSCVDGVPLLNAFKGEIVKLLELLVYHCGKLSFEVSRINPLILGQVDCDAGKLEGMVGCWDDFRTTFNASRNDSSLCSKYAEGKQKCTNMARESCKDICQYITKDDYNPFCADGMDPPTQTTLFDCNPLPHLCPNNVVYDNAMRCDTESFKDFASGNNCSTVLLKNKNCLREKLVTQCSSMRDDKVFEDSVKTLRATLMVEQFFCGKVTLDKAALHESVKTGDCKPAFFTAAEKCAEPFRSIYENSVKKKSQEVCSSFADAKKCLNRAHEESCNFDQSSLKATMFGDDNPFCENGKDPLRSGVNGGQGTILFLFITSIAFLTQISKRMNDPFKGTSFVFIMAVLQIQTEGVNIGKCSLGSFTNGGLACQRAMMIELKQKPFMSCSLGRSELQICLRKHVDRCVKDDSVLKDMADQITDFMLLYAYNCGDEEVNTGNIGPFLWLITKCAPERLKKAYECWREFHSVLSQSRNNVTNACRPYAKAKEDCNTAARAACEGLCDYLKIDDYNPFCAPNFKDPVSGTNQSACTDLHAKLECPISLIYEEAMECEDEGAAKFSNEGDHTCSKENDRNRKCLENRLGTCKTTMKNIEDTQKALQATLTNERLFCNNVSLDTSELHPSVLPLVDCDDEFFNEAENCARTFRNTYQTSTTADRQSGVTCSVYMNNYQEARECINNARKIHCNFQQEVLDTTATINNPFCSHGNTKHSSALLRLVASLVPLLLFLSVK</sequence>
<feature type="signal peptide" evidence="1">
    <location>
        <begin position="1"/>
        <end position="23"/>
    </location>
</feature>
<keyword evidence="3" id="KW-1185">Reference proteome</keyword>